<organism evidence="1 2">
    <name type="scientific">Mycobacterium phage Phrappuccino</name>
    <dbReference type="NCBI Taxonomy" id="2591223"/>
    <lineage>
        <taxon>Viruses</taxon>
        <taxon>Duplodnaviria</taxon>
        <taxon>Heunggongvirae</taxon>
        <taxon>Uroviricota</taxon>
        <taxon>Caudoviricetes</taxon>
        <taxon>Phrappuccinovirus</taxon>
        <taxon>Phrappuccinovirus phrappuccino</taxon>
        <taxon>Phreappuccinovirus Phrappuccino</taxon>
    </lineage>
</organism>
<dbReference type="EMBL" id="MK937592">
    <property type="protein sequence ID" value="QDH91782.1"/>
    <property type="molecule type" value="Genomic_DNA"/>
</dbReference>
<name>A0A514DDV0_9CAUD</name>
<dbReference type="GeneID" id="64767028"/>
<reference evidence="1 2" key="1">
    <citation type="submission" date="2019-05" db="EMBL/GenBank/DDBJ databases">
        <authorList>
            <person name="Pope W.H."/>
            <person name="Garlena R.A."/>
            <person name="Russell D.A."/>
            <person name="Jacobs-Sera D."/>
            <person name="Hatfull G.F."/>
        </authorList>
    </citation>
    <scope>NUCLEOTIDE SEQUENCE [LARGE SCALE GENOMIC DNA]</scope>
</reference>
<dbReference type="Proteomes" id="UP000316777">
    <property type="component" value="Segment"/>
</dbReference>
<keyword evidence="2" id="KW-1185">Reference proteome</keyword>
<protein>
    <submittedName>
        <fullName evidence="1">Uncharacterized protein</fullName>
    </submittedName>
</protein>
<evidence type="ECO:0000313" key="1">
    <source>
        <dbReference type="EMBL" id="QDH91782.1"/>
    </source>
</evidence>
<accession>A0A514DDV0</accession>
<gene>
    <name evidence="1" type="primary">107</name>
    <name evidence="1" type="ORF">SEA_PHRAPPUCCINO_107</name>
</gene>
<dbReference type="RefSeq" id="YP_010059796.1">
    <property type="nucleotide sequence ID" value="NC_054727.1"/>
</dbReference>
<evidence type="ECO:0000313" key="2">
    <source>
        <dbReference type="Proteomes" id="UP000316777"/>
    </source>
</evidence>
<dbReference type="KEGG" id="vg:64767028"/>
<sequence length="130" mass="14542">MSFTDLDIAEQTLGKPVTAMTDTELVSYLKIAVKALQDIDLPVDGMPERSVMAGLKRTYGPQAGNILKWVCWRHEGKYRGQVIGYFSFAKGRKWFTDMLYTELQQHLSAEAAQVAAERRAGDGWGELADL</sequence>
<proteinExistence type="predicted"/>